<dbReference type="Gene3D" id="1.10.4030.10">
    <property type="entry name" value="Porin chaperone SurA, peptide-binding domain"/>
    <property type="match status" value="1"/>
</dbReference>
<dbReference type="AlphaFoldDB" id="A0A6P2D463"/>
<dbReference type="Gene3D" id="3.10.50.40">
    <property type="match status" value="1"/>
</dbReference>
<dbReference type="Pfam" id="PF00639">
    <property type="entry name" value="Rotamase"/>
    <property type="match status" value="1"/>
</dbReference>
<name>A0A6P2D463_9BACT</name>
<dbReference type="GO" id="GO:0003755">
    <property type="term" value="F:peptidyl-prolyl cis-trans isomerase activity"/>
    <property type="evidence" value="ECO:0007669"/>
    <property type="project" value="UniProtKB-KW"/>
</dbReference>
<sequence>MRRSFVLTLAAPAFATLALAQPPAAPTTPPTPPAQTGAPAGQENAVAATVNGESITLTEVDTLLKGTLPLTPLTVAQKRQMRIEVLSDIIDDLLLRQFLRKNGPKVDPAEIDAQLKAFGDKLKKDGKSLADFFKETGQTEAQVRESWTTAMQLTGYVKLNTTEEQLKAYFNANKDFFDHVEVKVQHVVLRVSKNATAVDRATAKEKLEAIRAEIAAGKLDFATAAKKNSHCPSAPNGGDIGYIARKGGLVDEAFAKAAFAMKSNELSGVIETDFGLHILQVTDRKPGTPSTYEKSATEVLDTYSDDFRTELIAKLRKQGQIQITVP</sequence>
<dbReference type="Proteomes" id="UP000464178">
    <property type="component" value="Chromosome"/>
</dbReference>
<dbReference type="InterPro" id="IPR027304">
    <property type="entry name" value="Trigger_fact/SurA_dom_sf"/>
</dbReference>
<dbReference type="InterPro" id="IPR000297">
    <property type="entry name" value="PPIase_PpiC"/>
</dbReference>
<feature type="chain" id="PRO_5026676039" description="PpiC domain-containing protein" evidence="3">
    <location>
        <begin position="21"/>
        <end position="326"/>
    </location>
</feature>
<evidence type="ECO:0000313" key="5">
    <source>
        <dbReference type="EMBL" id="VTR94242.1"/>
    </source>
</evidence>
<dbReference type="SUPFAM" id="SSF54534">
    <property type="entry name" value="FKBP-like"/>
    <property type="match status" value="1"/>
</dbReference>
<dbReference type="PROSITE" id="PS50198">
    <property type="entry name" value="PPIC_PPIASE_2"/>
    <property type="match status" value="1"/>
</dbReference>
<feature type="region of interest" description="Disordered" evidence="2">
    <location>
        <begin position="21"/>
        <end position="44"/>
    </location>
</feature>
<feature type="signal peptide" evidence="3">
    <location>
        <begin position="1"/>
        <end position="20"/>
    </location>
</feature>
<dbReference type="InterPro" id="IPR050245">
    <property type="entry name" value="PrsA_foldase"/>
</dbReference>
<dbReference type="PANTHER" id="PTHR47245">
    <property type="entry name" value="PEPTIDYLPROLYL ISOMERASE"/>
    <property type="match status" value="1"/>
</dbReference>
<keyword evidence="1 5" id="KW-0413">Isomerase</keyword>
<evidence type="ECO:0000313" key="6">
    <source>
        <dbReference type="Proteomes" id="UP000464178"/>
    </source>
</evidence>
<dbReference type="Pfam" id="PF13624">
    <property type="entry name" value="SurA_N_3"/>
    <property type="match status" value="1"/>
</dbReference>
<evidence type="ECO:0000256" key="3">
    <source>
        <dbReference type="SAM" id="SignalP"/>
    </source>
</evidence>
<accession>A0A6P2D463</accession>
<proteinExistence type="predicted"/>
<dbReference type="PROSITE" id="PS01096">
    <property type="entry name" value="PPIC_PPIASE_1"/>
    <property type="match status" value="1"/>
</dbReference>
<dbReference type="EMBL" id="LR593886">
    <property type="protein sequence ID" value="VTR94242.1"/>
    <property type="molecule type" value="Genomic_DNA"/>
</dbReference>
<evidence type="ECO:0000259" key="4">
    <source>
        <dbReference type="PROSITE" id="PS50198"/>
    </source>
</evidence>
<dbReference type="KEGG" id="gms:SOIL9_34720"/>
<feature type="domain" description="PpiC" evidence="4">
    <location>
        <begin position="179"/>
        <end position="283"/>
    </location>
</feature>
<gene>
    <name evidence="5" type="ORF">SOIL9_34720</name>
</gene>
<dbReference type="SUPFAM" id="SSF109998">
    <property type="entry name" value="Triger factor/SurA peptide-binding domain-like"/>
    <property type="match status" value="1"/>
</dbReference>
<dbReference type="InterPro" id="IPR023058">
    <property type="entry name" value="PPIase_PpiC_CS"/>
</dbReference>
<protein>
    <recommendedName>
        <fullName evidence="4">PpiC domain-containing protein</fullName>
    </recommendedName>
</protein>
<keyword evidence="1" id="KW-0697">Rotamase</keyword>
<keyword evidence="6" id="KW-1185">Reference proteome</keyword>
<dbReference type="InterPro" id="IPR046357">
    <property type="entry name" value="PPIase_dom_sf"/>
</dbReference>
<dbReference type="PANTHER" id="PTHR47245:SF2">
    <property type="entry name" value="PEPTIDYL-PROLYL CIS-TRANS ISOMERASE HP_0175-RELATED"/>
    <property type="match status" value="1"/>
</dbReference>
<evidence type="ECO:0000256" key="1">
    <source>
        <dbReference type="PROSITE-ProRule" id="PRU00278"/>
    </source>
</evidence>
<feature type="compositionally biased region" description="Pro residues" evidence="2">
    <location>
        <begin position="23"/>
        <end position="33"/>
    </location>
</feature>
<evidence type="ECO:0000256" key="2">
    <source>
        <dbReference type="SAM" id="MobiDB-lite"/>
    </source>
</evidence>
<organism evidence="5 6">
    <name type="scientific">Gemmata massiliana</name>
    <dbReference type="NCBI Taxonomy" id="1210884"/>
    <lineage>
        <taxon>Bacteria</taxon>
        <taxon>Pseudomonadati</taxon>
        <taxon>Planctomycetota</taxon>
        <taxon>Planctomycetia</taxon>
        <taxon>Gemmatales</taxon>
        <taxon>Gemmataceae</taxon>
        <taxon>Gemmata</taxon>
    </lineage>
</organism>
<dbReference type="RefSeq" id="WP_162668815.1">
    <property type="nucleotide sequence ID" value="NZ_LR593886.1"/>
</dbReference>
<reference evidence="5 6" key="1">
    <citation type="submission" date="2019-05" db="EMBL/GenBank/DDBJ databases">
        <authorList>
            <consortium name="Science for Life Laboratories"/>
        </authorList>
    </citation>
    <scope>NUCLEOTIDE SEQUENCE [LARGE SCALE GENOMIC DNA]</scope>
    <source>
        <strain evidence="5">Soil9</strain>
    </source>
</reference>
<keyword evidence="3" id="KW-0732">Signal</keyword>